<accession>H6Q851</accession>
<dbReference type="HOGENOM" id="CLU_2766265_0_0_2"/>
<dbReference type="AlphaFoldDB" id="H6Q851"/>
<proteinExistence type="predicted"/>
<keyword evidence="1" id="KW-0472">Membrane</keyword>
<dbReference type="KEGG" id="pog:Pogu_0754"/>
<reference evidence="2 3" key="1">
    <citation type="journal article" date="2012" name="Stand. Genomic Sci.">
        <title>Complete genome sequence of Pyrobaculum oguniense.</title>
        <authorList>
            <person name="Bernick D.L."/>
            <person name="Karplus K."/>
            <person name="Lui L.M."/>
            <person name="Coker J.K."/>
            <person name="Murphy J.N."/>
            <person name="Chan P.P."/>
            <person name="Cozen A.E."/>
            <person name="Lowe T.M."/>
        </authorList>
    </citation>
    <scope>NUCLEOTIDE SEQUENCE [LARGE SCALE GENOMIC DNA]</scope>
    <source>
        <strain evidence="2 3">TE7</strain>
    </source>
</reference>
<feature type="transmembrane region" description="Helical" evidence="1">
    <location>
        <begin position="21"/>
        <end position="41"/>
    </location>
</feature>
<name>H6Q851_PYROT</name>
<dbReference type="Proteomes" id="UP000009062">
    <property type="component" value="Chromosome"/>
</dbReference>
<organism evidence="2 3">
    <name type="scientific">Pyrobaculum oguniense (strain DSM 13380 / JCM 10595 / TE7)</name>
    <dbReference type="NCBI Taxonomy" id="698757"/>
    <lineage>
        <taxon>Archaea</taxon>
        <taxon>Thermoproteota</taxon>
        <taxon>Thermoprotei</taxon>
        <taxon>Thermoproteales</taxon>
        <taxon>Thermoproteaceae</taxon>
        <taxon>Pyrobaculum</taxon>
    </lineage>
</organism>
<keyword evidence="1" id="KW-1133">Transmembrane helix</keyword>
<keyword evidence="1" id="KW-0812">Transmembrane</keyword>
<dbReference type="EMBL" id="CP003316">
    <property type="protein sequence ID" value="AFA38781.1"/>
    <property type="molecule type" value="Genomic_DNA"/>
</dbReference>
<evidence type="ECO:0000256" key="1">
    <source>
        <dbReference type="SAM" id="Phobius"/>
    </source>
</evidence>
<sequence>MLTASVAAHIVNDLAALSGQLHVHNIGLIPFVAASLLYFLASSPREVLARVEWGKVLFVMATFITMDAI</sequence>
<protein>
    <submittedName>
        <fullName evidence="2">Uncharacterized protein</fullName>
    </submittedName>
</protein>
<evidence type="ECO:0000313" key="3">
    <source>
        <dbReference type="Proteomes" id="UP000009062"/>
    </source>
</evidence>
<dbReference type="STRING" id="698757.Pogu_0754"/>
<gene>
    <name evidence="2" type="ordered locus">Pogu_0754</name>
</gene>
<evidence type="ECO:0000313" key="2">
    <source>
        <dbReference type="EMBL" id="AFA38781.1"/>
    </source>
</evidence>
<keyword evidence="3" id="KW-1185">Reference proteome</keyword>